<dbReference type="GO" id="GO:0006203">
    <property type="term" value="P:dGTP catabolic process"/>
    <property type="evidence" value="ECO:0007669"/>
    <property type="project" value="TreeGrafter"/>
</dbReference>
<dbReference type="EMBL" id="BACI01000048">
    <property type="protein sequence ID" value="GAA12134.1"/>
    <property type="molecule type" value="Genomic_DNA"/>
</dbReference>
<proteinExistence type="predicted"/>
<dbReference type="STRING" id="1027371.GOALK_048_00960"/>
<dbReference type="InterPro" id="IPR003607">
    <property type="entry name" value="HD/PDEase_dom"/>
</dbReference>
<dbReference type="Gene3D" id="1.10.3210.10">
    <property type="entry name" value="Hypothetical protein af1432"/>
    <property type="match status" value="1"/>
</dbReference>
<dbReference type="PANTHER" id="PTHR11373:SF4">
    <property type="entry name" value="DEOXYNUCLEOSIDE TRIPHOSPHATE TRIPHOSPHOHYDROLASE SAMHD1"/>
    <property type="match status" value="1"/>
</dbReference>
<organism evidence="2 3">
    <name type="scientific">Gordonia alkanivorans NBRC 16433</name>
    <dbReference type="NCBI Taxonomy" id="1027371"/>
    <lineage>
        <taxon>Bacteria</taxon>
        <taxon>Bacillati</taxon>
        <taxon>Actinomycetota</taxon>
        <taxon>Actinomycetes</taxon>
        <taxon>Mycobacteriales</taxon>
        <taxon>Gordoniaceae</taxon>
        <taxon>Gordonia</taxon>
    </lineage>
</organism>
<dbReference type="PANTHER" id="PTHR11373">
    <property type="entry name" value="DEOXYNUCLEOSIDE TRIPHOSPHATE TRIPHOSPHOHYDROLASE"/>
    <property type="match status" value="1"/>
</dbReference>
<dbReference type="SMART" id="SM00471">
    <property type="entry name" value="HDc"/>
    <property type="match status" value="1"/>
</dbReference>
<evidence type="ECO:0000313" key="2">
    <source>
        <dbReference type="EMBL" id="GAA12134.1"/>
    </source>
</evidence>
<feature type="domain" description="HD/PDEase" evidence="1">
    <location>
        <begin position="60"/>
        <end position="255"/>
    </location>
</feature>
<sequence>MPGSDRTHNDPRSIGRVVRDPIHKYVYLPTEISALVEDVYIQRLRRISQTSMSSTAYPSMTGTRFEHTMGTMHLAQRAWGYCWKNCDADTRRSFQSRVRDFLSDVSTGSIDARTREWLRSESSFAENFEGEVSNAVAAAALLHDVGHPPFSHALEPYYEELRTPLFNAASEFSSFMTRTALSTPRLQFHEIVGMYITSKLPRRCVQDIPWKLTLGIIMPSRDPNSAVSALKKIFSGDVDIDRLDYLQRDNHNAGTTYGSLDAERLLYSIELHVEEGEWTVGYGLRARSAVEDLLFQRNQYYRWVAFHPHAVALNTILRLALETHDTIVRAPRTALTEIKESSQTQGVADRDAGPSRFSNLDYFSGSYGGRSDRSHLAHVDDSSVYEQLRRGLSDISDWDRAGGPPIYEQRRFAALATAALDRVNNWLPIWKDEMAYEDAWKSISAGLATGLMELQERAEELRSSAGLSDTARRRLEYEIEAITVIRGDFIPAVQAMNKIAKHLMYEPRRQAVCAKERHLAKVMDGYTTFEGDLAGCFWVIAYNPARVSTAGEGVKIFRGEDSVPLETISPMVRSLVEIEDSRPHFHAFVMSTSVTSLPNYGTKLLKETAAKLFEGAYAISVVELWSSKIEKIARGA</sequence>
<dbReference type="AlphaFoldDB" id="F9VU45"/>
<gene>
    <name evidence="2" type="ORF">GOALK_048_00960</name>
</gene>
<dbReference type="Pfam" id="PF01966">
    <property type="entry name" value="HD"/>
    <property type="match status" value="1"/>
</dbReference>
<evidence type="ECO:0000313" key="3">
    <source>
        <dbReference type="Proteomes" id="UP000003558"/>
    </source>
</evidence>
<dbReference type="CDD" id="cd00077">
    <property type="entry name" value="HDc"/>
    <property type="match status" value="1"/>
</dbReference>
<dbReference type="InterPro" id="IPR050135">
    <property type="entry name" value="dGTPase-like"/>
</dbReference>
<comment type="caution">
    <text evidence="2">The sequence shown here is derived from an EMBL/GenBank/DDBJ whole genome shotgun (WGS) entry which is preliminary data.</text>
</comment>
<accession>F9VU45</accession>
<protein>
    <recommendedName>
        <fullName evidence="1">HD/PDEase domain-containing protein</fullName>
    </recommendedName>
</protein>
<reference evidence="2 3" key="1">
    <citation type="submission" date="2011-05" db="EMBL/GenBank/DDBJ databases">
        <title>Whole genome shotgun sequence of Gordonia alkanivorans NBRC 16433.</title>
        <authorList>
            <person name="Hosoyama A."/>
            <person name="Nakamura S."/>
            <person name="Takarada H."/>
            <person name="Tsuchikane K."/>
            <person name="Yamazaki S."/>
            <person name="Fujita N."/>
        </authorList>
    </citation>
    <scope>NUCLEOTIDE SEQUENCE [LARGE SCALE GENOMIC DNA]</scope>
    <source>
        <strain evidence="2 3">NBRC 16433</strain>
    </source>
</reference>
<name>F9VU45_9ACTN</name>
<dbReference type="GO" id="GO:0008832">
    <property type="term" value="F:dGTPase activity"/>
    <property type="evidence" value="ECO:0007669"/>
    <property type="project" value="TreeGrafter"/>
</dbReference>
<dbReference type="eggNOG" id="COG1078">
    <property type="taxonomic scope" value="Bacteria"/>
</dbReference>
<dbReference type="InterPro" id="IPR006674">
    <property type="entry name" value="HD_domain"/>
</dbReference>
<dbReference type="Proteomes" id="UP000003558">
    <property type="component" value="Unassembled WGS sequence"/>
</dbReference>
<evidence type="ECO:0000259" key="1">
    <source>
        <dbReference type="SMART" id="SM00471"/>
    </source>
</evidence>
<dbReference type="SUPFAM" id="SSF109604">
    <property type="entry name" value="HD-domain/PDEase-like"/>
    <property type="match status" value="1"/>
</dbReference>